<comment type="caution">
    <text evidence="2">The sequence shown here is derived from an EMBL/GenBank/DDBJ whole genome shotgun (WGS) entry which is preliminary data.</text>
</comment>
<dbReference type="AlphaFoldDB" id="A0AAD8ABV9"/>
<feature type="transmembrane region" description="Helical" evidence="1">
    <location>
        <begin position="21"/>
        <end position="41"/>
    </location>
</feature>
<evidence type="ECO:0000256" key="1">
    <source>
        <dbReference type="SAM" id="Phobius"/>
    </source>
</evidence>
<keyword evidence="1" id="KW-1133">Transmembrane helix</keyword>
<reference evidence="2" key="2">
    <citation type="submission" date="2023-05" db="EMBL/GenBank/DDBJ databases">
        <authorList>
            <person name="Fouks B."/>
        </authorList>
    </citation>
    <scope>NUCLEOTIDE SEQUENCE</scope>
    <source>
        <strain evidence="2">Stay&amp;Tobe</strain>
        <tissue evidence="2">Testes</tissue>
    </source>
</reference>
<gene>
    <name evidence="2" type="ORF">L9F63_027146</name>
</gene>
<feature type="non-terminal residue" evidence="2">
    <location>
        <position position="1"/>
    </location>
</feature>
<dbReference type="EMBL" id="JASPKZ010002102">
    <property type="protein sequence ID" value="KAJ9596229.1"/>
    <property type="molecule type" value="Genomic_DNA"/>
</dbReference>
<feature type="non-terminal residue" evidence="2">
    <location>
        <position position="57"/>
    </location>
</feature>
<keyword evidence="3" id="KW-1185">Reference proteome</keyword>
<organism evidence="2 3">
    <name type="scientific">Diploptera punctata</name>
    <name type="common">Pacific beetle cockroach</name>
    <dbReference type="NCBI Taxonomy" id="6984"/>
    <lineage>
        <taxon>Eukaryota</taxon>
        <taxon>Metazoa</taxon>
        <taxon>Ecdysozoa</taxon>
        <taxon>Arthropoda</taxon>
        <taxon>Hexapoda</taxon>
        <taxon>Insecta</taxon>
        <taxon>Pterygota</taxon>
        <taxon>Neoptera</taxon>
        <taxon>Polyneoptera</taxon>
        <taxon>Dictyoptera</taxon>
        <taxon>Blattodea</taxon>
        <taxon>Blaberoidea</taxon>
        <taxon>Blaberidae</taxon>
        <taxon>Diplopterinae</taxon>
        <taxon>Diploptera</taxon>
    </lineage>
</organism>
<keyword evidence="1" id="KW-0472">Membrane</keyword>
<accession>A0AAD8ABV9</accession>
<reference evidence="2" key="1">
    <citation type="journal article" date="2023" name="IScience">
        <title>Live-bearing cockroach genome reveals convergent evolutionary mechanisms linked to viviparity in insects and beyond.</title>
        <authorList>
            <person name="Fouks B."/>
            <person name="Harrison M.C."/>
            <person name="Mikhailova A.A."/>
            <person name="Marchal E."/>
            <person name="English S."/>
            <person name="Carruthers M."/>
            <person name="Jennings E.C."/>
            <person name="Chiamaka E.L."/>
            <person name="Frigard R.A."/>
            <person name="Pippel M."/>
            <person name="Attardo G.M."/>
            <person name="Benoit J.B."/>
            <person name="Bornberg-Bauer E."/>
            <person name="Tobe S.S."/>
        </authorList>
    </citation>
    <scope>NUCLEOTIDE SEQUENCE</scope>
    <source>
        <strain evidence="2">Stay&amp;Tobe</strain>
    </source>
</reference>
<dbReference type="Proteomes" id="UP001233999">
    <property type="component" value="Unassembled WGS sequence"/>
</dbReference>
<keyword evidence="1" id="KW-0812">Transmembrane</keyword>
<proteinExistence type="predicted"/>
<protein>
    <submittedName>
        <fullName evidence="2">Uncharacterized protein</fullName>
    </submittedName>
</protein>
<sequence length="57" mass="6537">ELRCTLITFIRFNSEVLSLMICKVLQVSHLLATLCALVWPLTGVQMDEFLKNKVDQN</sequence>
<name>A0AAD8ABV9_DIPPU</name>
<evidence type="ECO:0000313" key="2">
    <source>
        <dbReference type="EMBL" id="KAJ9596229.1"/>
    </source>
</evidence>
<evidence type="ECO:0000313" key="3">
    <source>
        <dbReference type="Proteomes" id="UP001233999"/>
    </source>
</evidence>